<keyword evidence="1" id="KW-1133">Transmembrane helix</keyword>
<feature type="transmembrane region" description="Helical" evidence="1">
    <location>
        <begin position="12"/>
        <end position="34"/>
    </location>
</feature>
<accession>B0T650</accession>
<proteinExistence type="predicted"/>
<dbReference type="HOGENOM" id="CLU_2463422_0_0_5"/>
<sequence length="88" mass="9899">MSGESNKPRIDWTFPIWSFIGIFGQGLLVVWWAAGMNASVNTTAQRVDKLEGRMTVVEANSAQTNATLARIDERLTWIMDELKGRKSK</sequence>
<gene>
    <name evidence="2" type="ordered locus">Caul_3504</name>
</gene>
<dbReference type="AlphaFoldDB" id="B0T650"/>
<keyword evidence="1" id="KW-0812">Transmembrane</keyword>
<evidence type="ECO:0000256" key="1">
    <source>
        <dbReference type="SAM" id="Phobius"/>
    </source>
</evidence>
<reference evidence="2" key="1">
    <citation type="submission" date="2008-01" db="EMBL/GenBank/DDBJ databases">
        <title>Complete sequence of chromosome of Caulobacter sp. K31.</title>
        <authorList>
            <consortium name="US DOE Joint Genome Institute"/>
            <person name="Copeland A."/>
            <person name="Lucas S."/>
            <person name="Lapidus A."/>
            <person name="Barry K."/>
            <person name="Glavina del Rio T."/>
            <person name="Dalin E."/>
            <person name="Tice H."/>
            <person name="Pitluck S."/>
            <person name="Bruce D."/>
            <person name="Goodwin L."/>
            <person name="Thompson L.S."/>
            <person name="Brettin T."/>
            <person name="Detter J.C."/>
            <person name="Han C."/>
            <person name="Schmutz J."/>
            <person name="Larimer F."/>
            <person name="Land M."/>
            <person name="Hauser L."/>
            <person name="Kyrpides N."/>
            <person name="Kim E."/>
            <person name="Stephens C."/>
            <person name="Richardson P."/>
        </authorList>
    </citation>
    <scope>NUCLEOTIDE SEQUENCE [LARGE SCALE GENOMIC DNA]</scope>
    <source>
        <strain evidence="2">K31</strain>
    </source>
</reference>
<dbReference type="EMBL" id="CP000927">
    <property type="protein sequence ID" value="ABZ72631.1"/>
    <property type="molecule type" value="Genomic_DNA"/>
</dbReference>
<name>B0T650_CAUSK</name>
<evidence type="ECO:0000313" key="2">
    <source>
        <dbReference type="EMBL" id="ABZ72631.1"/>
    </source>
</evidence>
<dbReference type="STRING" id="366602.Caul_3504"/>
<dbReference type="KEGG" id="cak:Caul_3504"/>
<organism evidence="2">
    <name type="scientific">Caulobacter sp. (strain K31)</name>
    <dbReference type="NCBI Taxonomy" id="366602"/>
    <lineage>
        <taxon>Bacteria</taxon>
        <taxon>Pseudomonadati</taxon>
        <taxon>Pseudomonadota</taxon>
        <taxon>Alphaproteobacteria</taxon>
        <taxon>Caulobacterales</taxon>
        <taxon>Caulobacteraceae</taxon>
        <taxon>Caulobacter</taxon>
    </lineage>
</organism>
<keyword evidence="1" id="KW-0472">Membrane</keyword>
<protein>
    <submittedName>
        <fullName evidence="2">Uncharacterized protein</fullName>
    </submittedName>
</protein>